<accession>A0A0L6UBB5</accession>
<comment type="caution">
    <text evidence="2">The sequence shown here is derived from an EMBL/GenBank/DDBJ whole genome shotgun (WGS) entry which is preliminary data.</text>
</comment>
<keyword evidence="1" id="KW-1133">Transmembrane helix</keyword>
<reference evidence="2 3" key="1">
    <citation type="submission" date="2015-08" db="EMBL/GenBank/DDBJ databases">
        <title>Next Generation Sequencing and Analysis of the Genome of Puccinia sorghi L Schw, the Causal Agent of Maize Common Rust.</title>
        <authorList>
            <person name="Rochi L."/>
            <person name="Burguener G."/>
            <person name="Darino M."/>
            <person name="Turjanski A."/>
            <person name="Kreff E."/>
            <person name="Dieguez M.J."/>
            <person name="Sacco F."/>
        </authorList>
    </citation>
    <scope>NUCLEOTIDE SEQUENCE [LARGE SCALE GENOMIC DNA]</scope>
    <source>
        <strain evidence="2 3">RO10H11247</strain>
    </source>
</reference>
<organism evidence="2 3">
    <name type="scientific">Puccinia sorghi</name>
    <dbReference type="NCBI Taxonomy" id="27349"/>
    <lineage>
        <taxon>Eukaryota</taxon>
        <taxon>Fungi</taxon>
        <taxon>Dikarya</taxon>
        <taxon>Basidiomycota</taxon>
        <taxon>Pucciniomycotina</taxon>
        <taxon>Pucciniomycetes</taxon>
        <taxon>Pucciniales</taxon>
        <taxon>Pucciniaceae</taxon>
        <taxon>Puccinia</taxon>
    </lineage>
</organism>
<keyword evidence="1" id="KW-0812">Transmembrane</keyword>
<sequence>MKEGNFQNHVPEQNTFIGIFFPWFLVLYLGNSSSNTTPFMHHPLSKRIHNILLAICLSLTIYKFSNLPHKEWNAPPFSFFMWCGTTPRGDRVWKGNRQLKLVKV</sequence>
<keyword evidence="3" id="KW-1185">Reference proteome</keyword>
<gene>
    <name evidence="2" type="ORF">VP01_800g1</name>
</gene>
<dbReference type="AlphaFoldDB" id="A0A0L6UBB5"/>
<name>A0A0L6UBB5_9BASI</name>
<protein>
    <submittedName>
        <fullName evidence="2">Uncharacterized protein</fullName>
    </submittedName>
</protein>
<evidence type="ECO:0000256" key="1">
    <source>
        <dbReference type="SAM" id="Phobius"/>
    </source>
</evidence>
<dbReference type="EMBL" id="LAVV01013506">
    <property type="protein sequence ID" value="KNZ45547.1"/>
    <property type="molecule type" value="Genomic_DNA"/>
</dbReference>
<feature type="transmembrane region" description="Helical" evidence="1">
    <location>
        <begin position="13"/>
        <end position="30"/>
    </location>
</feature>
<dbReference type="Proteomes" id="UP000037035">
    <property type="component" value="Unassembled WGS sequence"/>
</dbReference>
<evidence type="ECO:0000313" key="2">
    <source>
        <dbReference type="EMBL" id="KNZ45547.1"/>
    </source>
</evidence>
<proteinExistence type="predicted"/>
<keyword evidence="1" id="KW-0472">Membrane</keyword>
<dbReference type="VEuPathDB" id="FungiDB:VP01_800g1"/>
<evidence type="ECO:0000313" key="3">
    <source>
        <dbReference type="Proteomes" id="UP000037035"/>
    </source>
</evidence>